<evidence type="ECO:0000313" key="2">
    <source>
        <dbReference type="Proteomes" id="UP001233264"/>
    </source>
</evidence>
<proteinExistence type="predicted"/>
<organism evidence="1 2">
    <name type="scientific">Sinorhizobium kummerowiae</name>
    <dbReference type="NCBI Taxonomy" id="158892"/>
    <lineage>
        <taxon>Bacteria</taxon>
        <taxon>Pseudomonadati</taxon>
        <taxon>Pseudomonadota</taxon>
        <taxon>Alphaproteobacteria</taxon>
        <taxon>Hyphomicrobiales</taxon>
        <taxon>Rhizobiaceae</taxon>
        <taxon>Sinorhizobium/Ensifer group</taxon>
        <taxon>Sinorhizobium</taxon>
    </lineage>
</organism>
<reference evidence="1 2" key="1">
    <citation type="submission" date="2023-03" db="EMBL/GenBank/DDBJ databases">
        <authorList>
            <person name="Menendez E."/>
            <person name="Kaur S."/>
            <person name="Flores-Felix J.D."/>
            <person name="diCenzo G.C."/>
            <person name="Peix A."/>
            <person name="Velazquez E."/>
        </authorList>
    </citation>
    <scope>NUCLEOTIDE SEQUENCE [LARGE SCALE GENOMIC DNA]</scope>
    <source>
        <strain evidence="1 2">CCBAU 71714</strain>
        <plasmid evidence="1 2">pSkuCCBAU71714a</plasmid>
    </source>
</reference>
<gene>
    <name evidence="1" type="ORF">PZL22_005322</name>
</gene>
<accession>A0ABY8TIB6</accession>
<sequence length="45" mass="5115">MDEVGEQNGTFAVALGRDAFTVQEVLRDIRTNELAKHLLRLRALF</sequence>
<dbReference type="RefSeq" id="WP_014531267.1">
    <property type="nucleotide sequence ID" value="NZ_CP120366.1"/>
</dbReference>
<name>A0ABY8TIB6_9HYPH</name>
<protein>
    <recommendedName>
        <fullName evidence="3">Transposase</fullName>
    </recommendedName>
</protein>
<evidence type="ECO:0000313" key="1">
    <source>
        <dbReference type="EMBL" id="WHS96443.1"/>
    </source>
</evidence>
<keyword evidence="1" id="KW-0614">Plasmid</keyword>
<keyword evidence="2" id="KW-1185">Reference proteome</keyword>
<dbReference type="Proteomes" id="UP001233264">
    <property type="component" value="Plasmid pSkuCCBAU71714a"/>
</dbReference>
<evidence type="ECO:0008006" key="3">
    <source>
        <dbReference type="Google" id="ProtNLM"/>
    </source>
</evidence>
<dbReference type="EMBL" id="CP120366">
    <property type="protein sequence ID" value="WHS96443.1"/>
    <property type="molecule type" value="Genomic_DNA"/>
</dbReference>
<geneLocation type="plasmid" evidence="1 2">
    <name>pSkuCCBAU71714a</name>
</geneLocation>